<feature type="binding site" evidence="8">
    <location>
        <position position="143"/>
    </location>
    <ligand>
        <name>Zn(2+)</name>
        <dbReference type="ChEBI" id="CHEBI:29105"/>
    </ligand>
</feature>
<dbReference type="PANTHER" id="PTHR11085">
    <property type="entry name" value="NAD-DEPENDENT PROTEIN DEACYLASE SIRTUIN-5, MITOCHONDRIAL-RELATED"/>
    <property type="match status" value="1"/>
</dbReference>
<dbReference type="Gene3D" id="3.40.50.1220">
    <property type="entry name" value="TPP-binding domain"/>
    <property type="match status" value="1"/>
</dbReference>
<evidence type="ECO:0000256" key="1">
    <source>
        <dbReference type="ARBA" id="ARBA00001947"/>
    </source>
</evidence>
<evidence type="ECO:0000256" key="6">
    <source>
        <dbReference type="ARBA" id="ARBA00023027"/>
    </source>
</evidence>
<gene>
    <name evidence="11" type="ORF">BZA70DRAFT_235182</name>
</gene>
<dbReference type="InterPro" id="IPR029035">
    <property type="entry name" value="DHS-like_NAD/FAD-binding_dom"/>
</dbReference>
<dbReference type="CDD" id="cd01408">
    <property type="entry name" value="SIRT1"/>
    <property type="match status" value="1"/>
</dbReference>
<evidence type="ECO:0000256" key="7">
    <source>
        <dbReference type="PIRNR" id="PIRNR037938"/>
    </source>
</evidence>
<feature type="region of interest" description="Disordered" evidence="9">
    <location>
        <begin position="279"/>
        <end position="342"/>
    </location>
</feature>
<feature type="compositionally biased region" description="Basic and acidic residues" evidence="9">
    <location>
        <begin position="310"/>
        <end position="319"/>
    </location>
</feature>
<dbReference type="Proteomes" id="UP001498771">
    <property type="component" value="Unassembled WGS sequence"/>
</dbReference>
<keyword evidence="4 7" id="KW-0479">Metal-binding</keyword>
<evidence type="ECO:0000256" key="2">
    <source>
        <dbReference type="ARBA" id="ARBA00006924"/>
    </source>
</evidence>
<comment type="catalytic activity">
    <reaction evidence="7">
        <text>N(6)-acetyl-L-lysyl-[protein] + NAD(+) + H2O = 2''-O-acetyl-ADP-D-ribose + nicotinamide + L-lysyl-[protein]</text>
        <dbReference type="Rhea" id="RHEA:43636"/>
        <dbReference type="Rhea" id="RHEA-COMP:9752"/>
        <dbReference type="Rhea" id="RHEA-COMP:10731"/>
        <dbReference type="ChEBI" id="CHEBI:15377"/>
        <dbReference type="ChEBI" id="CHEBI:17154"/>
        <dbReference type="ChEBI" id="CHEBI:29969"/>
        <dbReference type="ChEBI" id="CHEBI:57540"/>
        <dbReference type="ChEBI" id="CHEBI:61930"/>
        <dbReference type="ChEBI" id="CHEBI:83767"/>
        <dbReference type="EC" id="2.3.1.286"/>
    </reaction>
</comment>
<evidence type="ECO:0000256" key="9">
    <source>
        <dbReference type="SAM" id="MobiDB-lite"/>
    </source>
</evidence>
<dbReference type="Gene3D" id="3.30.1600.10">
    <property type="entry name" value="SIR2/SIRT2 'Small Domain"/>
    <property type="match status" value="1"/>
</dbReference>
<dbReference type="Pfam" id="PF02146">
    <property type="entry name" value="SIR2"/>
    <property type="match status" value="1"/>
</dbReference>
<sequence>MPSNGKPDLSTMADYITKGGVSSVVVMVGAGISTAAGIPDFRSPKTGLYHNLSRLKLPYAEAVFDIDYFRKQPEAFYTLAQELYPGKFKPTLFHSFLKVLEEKGILRRVYTQNIDTLEEIAGVEADKVVYAHGSFAENHCIDCHAEMSKEDLREIMEKDDIPRCKKCKGLVKPDIVFFGENLPARFFKLLDNDLSAADLVIVAGTSLQVHPFASLPSQVSCPRILFNLEAVGDFGRRKTDVIRLGACDEGIRDLADQCGWGKRLTELWESKSKKWKSVEEEEEAGAKTQKEVLKAVNQEAKEEKIDGEDKESKEVEKITEQISGIEIADETSSKETSSKSKV</sequence>
<evidence type="ECO:0000313" key="12">
    <source>
        <dbReference type="Proteomes" id="UP001498771"/>
    </source>
</evidence>
<evidence type="ECO:0000256" key="3">
    <source>
        <dbReference type="ARBA" id="ARBA00022679"/>
    </source>
</evidence>
<dbReference type="InterPro" id="IPR026591">
    <property type="entry name" value="Sirtuin_cat_small_dom_sf"/>
</dbReference>
<reference evidence="11 12" key="1">
    <citation type="submission" date="2024-03" db="EMBL/GenBank/DDBJ databases">
        <title>Genome-scale model development and genomic sequencing of the oleaginous clade Lipomyces.</title>
        <authorList>
            <consortium name="Lawrence Berkeley National Laboratory"/>
            <person name="Czajka J.J."/>
            <person name="Han Y."/>
            <person name="Kim J."/>
            <person name="Mondo S.J."/>
            <person name="Hofstad B.A."/>
            <person name="Robles A."/>
            <person name="Haridas S."/>
            <person name="Riley R."/>
            <person name="LaButti K."/>
            <person name="Pangilinan J."/>
            <person name="Andreopoulos W."/>
            <person name="Lipzen A."/>
            <person name="Yan J."/>
            <person name="Wang M."/>
            <person name="Ng V."/>
            <person name="Grigoriev I.V."/>
            <person name="Spatafora J.W."/>
            <person name="Magnuson J.K."/>
            <person name="Baker S.E."/>
            <person name="Pomraning K.R."/>
        </authorList>
    </citation>
    <scope>NUCLEOTIDE SEQUENCE [LARGE SCALE GENOMIC DNA]</scope>
    <source>
        <strain evidence="11 12">Phaff 52-87</strain>
    </source>
</reference>
<keyword evidence="5 7" id="KW-0862">Zinc</keyword>
<feature type="compositionally biased region" description="Basic and acidic residues" evidence="9">
    <location>
        <begin position="331"/>
        <end position="342"/>
    </location>
</feature>
<dbReference type="EMBL" id="JBBJBU010000001">
    <property type="protein sequence ID" value="KAK7208561.1"/>
    <property type="molecule type" value="Genomic_DNA"/>
</dbReference>
<protein>
    <recommendedName>
        <fullName evidence="7">NAD-dependent protein deacetylase</fullName>
        <ecNumber evidence="7">2.3.1.286</ecNumber>
    </recommendedName>
</protein>
<feature type="binding site" evidence="8">
    <location>
        <position position="167"/>
    </location>
    <ligand>
        <name>Zn(2+)</name>
        <dbReference type="ChEBI" id="CHEBI:29105"/>
    </ligand>
</feature>
<evidence type="ECO:0000256" key="5">
    <source>
        <dbReference type="ARBA" id="ARBA00022833"/>
    </source>
</evidence>
<feature type="domain" description="Deacetylase sirtuin-type" evidence="10">
    <location>
        <begin position="1"/>
        <end position="261"/>
    </location>
</feature>
<name>A0ABR1FFG6_9ASCO</name>
<accession>A0ABR1FFG6</accession>
<evidence type="ECO:0000256" key="8">
    <source>
        <dbReference type="PROSITE-ProRule" id="PRU00236"/>
    </source>
</evidence>
<keyword evidence="6 7" id="KW-0520">NAD</keyword>
<dbReference type="InterPro" id="IPR050134">
    <property type="entry name" value="NAD-dep_sirtuin_deacylases"/>
</dbReference>
<evidence type="ECO:0000313" key="11">
    <source>
        <dbReference type="EMBL" id="KAK7208561.1"/>
    </source>
</evidence>
<organism evidence="11 12">
    <name type="scientific">Myxozyma melibiosi</name>
    <dbReference type="NCBI Taxonomy" id="54550"/>
    <lineage>
        <taxon>Eukaryota</taxon>
        <taxon>Fungi</taxon>
        <taxon>Dikarya</taxon>
        <taxon>Ascomycota</taxon>
        <taxon>Saccharomycotina</taxon>
        <taxon>Lipomycetes</taxon>
        <taxon>Lipomycetales</taxon>
        <taxon>Lipomycetaceae</taxon>
        <taxon>Myxozyma</taxon>
    </lineage>
</organism>
<dbReference type="RefSeq" id="XP_064771594.1">
    <property type="nucleotide sequence ID" value="XM_064910329.1"/>
</dbReference>
<keyword evidence="3 7" id="KW-0808">Transferase</keyword>
<dbReference type="PROSITE" id="PS50305">
    <property type="entry name" value="SIRTUIN"/>
    <property type="match status" value="1"/>
</dbReference>
<keyword evidence="12" id="KW-1185">Reference proteome</keyword>
<dbReference type="InterPro" id="IPR003000">
    <property type="entry name" value="Sirtuin"/>
</dbReference>
<feature type="binding site" evidence="8">
    <location>
        <position position="164"/>
    </location>
    <ligand>
        <name>Zn(2+)</name>
        <dbReference type="ChEBI" id="CHEBI:29105"/>
    </ligand>
</feature>
<comment type="caution">
    <text evidence="11">The sequence shown here is derived from an EMBL/GenBank/DDBJ whole genome shotgun (WGS) entry which is preliminary data.</text>
</comment>
<feature type="compositionally biased region" description="Basic and acidic residues" evidence="9">
    <location>
        <begin position="279"/>
        <end position="304"/>
    </location>
</feature>
<dbReference type="EC" id="2.3.1.286" evidence="7"/>
<dbReference type="GeneID" id="90035841"/>
<evidence type="ECO:0000256" key="4">
    <source>
        <dbReference type="ARBA" id="ARBA00022723"/>
    </source>
</evidence>
<feature type="binding site" evidence="8">
    <location>
        <position position="140"/>
    </location>
    <ligand>
        <name>Zn(2+)</name>
        <dbReference type="ChEBI" id="CHEBI:29105"/>
    </ligand>
</feature>
<comment type="cofactor">
    <cofactor evidence="1 7">
        <name>Zn(2+)</name>
        <dbReference type="ChEBI" id="CHEBI:29105"/>
    </cofactor>
</comment>
<comment type="similarity">
    <text evidence="2 7">Belongs to the sirtuin family. Class I subfamily.</text>
</comment>
<dbReference type="InterPro" id="IPR026590">
    <property type="entry name" value="Ssirtuin_cat_dom"/>
</dbReference>
<dbReference type="PANTHER" id="PTHR11085:SF6">
    <property type="entry name" value="NAD-DEPENDENT PROTEIN DEACETYLASE SIRTUIN-2"/>
    <property type="match status" value="1"/>
</dbReference>
<dbReference type="SUPFAM" id="SSF52467">
    <property type="entry name" value="DHS-like NAD/FAD-binding domain"/>
    <property type="match status" value="1"/>
</dbReference>
<feature type="active site" description="Proton acceptor" evidence="8">
    <location>
        <position position="132"/>
    </location>
</feature>
<evidence type="ECO:0000259" key="10">
    <source>
        <dbReference type="PROSITE" id="PS50305"/>
    </source>
</evidence>
<dbReference type="InterPro" id="IPR017328">
    <property type="entry name" value="Sirtuin_class_I"/>
</dbReference>
<proteinExistence type="inferred from homology"/>
<dbReference type="PIRSF" id="PIRSF037938">
    <property type="entry name" value="SIR2_euk"/>
    <property type="match status" value="1"/>
</dbReference>